<dbReference type="GeneID" id="126892741"/>
<proteinExistence type="predicted"/>
<accession>A0ABM5L7D7</accession>
<name>A0ABM5L7D7_DIAVI</name>
<organism evidence="1 2">
    <name type="scientific">Diabrotica virgifera virgifera</name>
    <name type="common">western corn rootworm</name>
    <dbReference type="NCBI Taxonomy" id="50390"/>
    <lineage>
        <taxon>Eukaryota</taxon>
        <taxon>Metazoa</taxon>
        <taxon>Ecdysozoa</taxon>
        <taxon>Arthropoda</taxon>
        <taxon>Hexapoda</taxon>
        <taxon>Insecta</taxon>
        <taxon>Pterygota</taxon>
        <taxon>Neoptera</taxon>
        <taxon>Endopterygota</taxon>
        <taxon>Coleoptera</taxon>
        <taxon>Polyphaga</taxon>
        <taxon>Cucujiformia</taxon>
        <taxon>Chrysomeloidea</taxon>
        <taxon>Chrysomelidae</taxon>
        <taxon>Galerucinae</taxon>
        <taxon>Diabroticina</taxon>
        <taxon>Diabroticites</taxon>
        <taxon>Diabrotica</taxon>
    </lineage>
</organism>
<sequence length="135" mass="15838">MLSILTISKISAEEDRKRPNWCPQVPVRNKEEVDLFVNQTLPLLHTWTNECPVDEVGLATAIRLALIKHNEEQYGPPTHIQMRLGSWNTRYPNFYQFLEYLGPIILTQIPKLAERKCWPLEYPISYQIMHVHPCL</sequence>
<evidence type="ECO:0000313" key="2">
    <source>
        <dbReference type="Proteomes" id="UP001652700"/>
    </source>
</evidence>
<protein>
    <submittedName>
        <fullName evidence="1">Uncharacterized protein</fullName>
    </submittedName>
</protein>
<dbReference type="EnsemblMetazoa" id="XM_050662389.1">
    <property type="protein sequence ID" value="XP_050518346.1"/>
    <property type="gene ID" value="LOC126892741"/>
</dbReference>
<reference evidence="1" key="1">
    <citation type="submission" date="2025-05" db="UniProtKB">
        <authorList>
            <consortium name="EnsemblMetazoa"/>
        </authorList>
    </citation>
    <scope>IDENTIFICATION</scope>
</reference>
<keyword evidence="2" id="KW-1185">Reference proteome</keyword>
<dbReference type="Proteomes" id="UP001652700">
    <property type="component" value="Unplaced"/>
</dbReference>
<dbReference type="RefSeq" id="XP_050518346.1">
    <property type="nucleotide sequence ID" value="XM_050662389.1"/>
</dbReference>
<evidence type="ECO:0000313" key="1">
    <source>
        <dbReference type="EnsemblMetazoa" id="XP_050518346.1"/>
    </source>
</evidence>